<reference evidence="1" key="2">
    <citation type="submission" date="2019-07" db="EMBL/GenBank/DDBJ databases">
        <authorList>
            <person name="Yang Y."/>
            <person name="Bocs S."/>
            <person name="Baudouin L."/>
        </authorList>
    </citation>
    <scope>NUCLEOTIDE SEQUENCE</scope>
    <source>
        <tissue evidence="1">Spear leaf of Hainan Tall coconut</tissue>
    </source>
</reference>
<name>A0A8K0IGM3_COCNU</name>
<dbReference type="Proteomes" id="UP000797356">
    <property type="component" value="Chromosome 7"/>
</dbReference>
<organism evidence="1 2">
    <name type="scientific">Cocos nucifera</name>
    <name type="common">Coconut palm</name>
    <dbReference type="NCBI Taxonomy" id="13894"/>
    <lineage>
        <taxon>Eukaryota</taxon>
        <taxon>Viridiplantae</taxon>
        <taxon>Streptophyta</taxon>
        <taxon>Embryophyta</taxon>
        <taxon>Tracheophyta</taxon>
        <taxon>Spermatophyta</taxon>
        <taxon>Magnoliopsida</taxon>
        <taxon>Liliopsida</taxon>
        <taxon>Arecaceae</taxon>
        <taxon>Arecoideae</taxon>
        <taxon>Cocoseae</taxon>
        <taxon>Attaleinae</taxon>
        <taxon>Cocos</taxon>
    </lineage>
</organism>
<accession>A0A8K0IGM3</accession>
<keyword evidence="2" id="KW-1185">Reference proteome</keyword>
<gene>
    <name evidence="1" type="ORF">COCNU_07G012210</name>
</gene>
<evidence type="ECO:0000313" key="1">
    <source>
        <dbReference type="EMBL" id="KAG1355109.1"/>
    </source>
</evidence>
<dbReference type="AlphaFoldDB" id="A0A8K0IGM3"/>
<comment type="caution">
    <text evidence="1">The sequence shown here is derived from an EMBL/GenBank/DDBJ whole genome shotgun (WGS) entry which is preliminary data.</text>
</comment>
<sequence>METKRYGLRKRWMRILGQLRAYVGKSYSIPWDPAGWVIEREGRKEESVRVSAGRLRVLILVGRIKGPGELFLSHSI</sequence>
<dbReference type="EMBL" id="CM017878">
    <property type="protein sequence ID" value="KAG1355109.1"/>
    <property type="molecule type" value="Genomic_DNA"/>
</dbReference>
<reference evidence="1" key="1">
    <citation type="journal article" date="2017" name="Gigascience">
        <title>The genome draft of coconut (Cocos nucifera).</title>
        <authorList>
            <person name="Xiao Y."/>
            <person name="Xu P."/>
            <person name="Fan H."/>
            <person name="Baudouin L."/>
            <person name="Xia W."/>
            <person name="Bocs S."/>
            <person name="Xu J."/>
            <person name="Li Q."/>
            <person name="Guo A."/>
            <person name="Zhou L."/>
            <person name="Li J."/>
            <person name="Wu Y."/>
            <person name="Ma Z."/>
            <person name="Armero A."/>
            <person name="Issali A.E."/>
            <person name="Liu N."/>
            <person name="Peng M."/>
            <person name="Yang Y."/>
        </authorList>
    </citation>
    <scope>NUCLEOTIDE SEQUENCE</scope>
    <source>
        <tissue evidence="1">Spear leaf of Hainan Tall coconut</tissue>
    </source>
</reference>
<evidence type="ECO:0000313" key="2">
    <source>
        <dbReference type="Proteomes" id="UP000797356"/>
    </source>
</evidence>
<protein>
    <submittedName>
        <fullName evidence="1">Uncharacterized protein</fullName>
    </submittedName>
</protein>
<proteinExistence type="predicted"/>